<reference evidence="1" key="1">
    <citation type="submission" date="2024-04" db="EMBL/GenBank/DDBJ databases">
        <authorList>
            <person name="Roder T."/>
            <person name="Oberhansli S."/>
            <person name="Kreuzer M."/>
        </authorList>
    </citation>
    <scope>NUCLEOTIDE SEQUENCE</scope>
    <source>
        <strain evidence="1">LWS13-1.2</strain>
    </source>
</reference>
<dbReference type="SUPFAM" id="SSF55486">
    <property type="entry name" value="Metalloproteases ('zincins'), catalytic domain"/>
    <property type="match status" value="1"/>
</dbReference>
<organism evidence="1">
    <name type="scientific">Microbacterium sp. LWS13-1.2</name>
    <dbReference type="NCBI Taxonomy" id="3135264"/>
    <lineage>
        <taxon>Bacteria</taxon>
        <taxon>Bacillati</taxon>
        <taxon>Actinomycetota</taxon>
        <taxon>Actinomycetes</taxon>
        <taxon>Micrococcales</taxon>
        <taxon>Microbacteriaceae</taxon>
        <taxon>Microbacterium</taxon>
    </lineage>
</organism>
<dbReference type="Gene3D" id="3.10.170.10">
    <property type="match status" value="1"/>
</dbReference>
<accession>A0AAU6SF03</accession>
<proteinExistence type="predicted"/>
<evidence type="ECO:0000313" key="1">
    <source>
        <dbReference type="EMBL" id="WZO35475.1"/>
    </source>
</evidence>
<dbReference type="RefSeq" id="WP_349426312.1">
    <property type="nucleotide sequence ID" value="NZ_CP151632.1"/>
</dbReference>
<dbReference type="EMBL" id="CP151632">
    <property type="protein sequence ID" value="WZO35475.1"/>
    <property type="molecule type" value="Genomic_DNA"/>
</dbReference>
<name>A0AAU6SF03_9MICO</name>
<sequence length="580" mass="64857">MTDGVEYAEHADEPRTHVTLRLIAQDPAVSGDDGRILTARVKVPWSRMEDGPRGARLHVVDYDTATGRYVKHAPLGKDDLFADADDEVLRTDLAFHAQHVYATAARTLSTFETALGRRLPWGFGSHQLYLVPHAFAEANAYYSFEDRALLFGYVPPADPRGEAVFTCLSHDVVVHETTHAVLDGLRRRFLEPSLPDQAAFHEGFADIVALLSVFSMRPVIEQALGKPDRSGRIPRGRIQPDALRKSMLARVAEQIGSVLTQGRGALRESALNPPPADWAKRPEFVEPHRRGEVLVAIAFDLLIEIWYRRLQALFSRPNGETAGGRGITVDRARAAEEGAKAASQLLHMLIRGLDYLPPVEFDFGDLLNAVLLADNELVPDDDLGYRQLLMAGFAKAGIQRSSDRVTDVLEAELAPHYLGINFAGLRSDRDEVFRFLWQNARRLDVSTDYYTVIESVLPTQRIGPDGLIVPESVATYVQMADMTAREFTDESGLQLSPAIDPRTPIQLFGGGTLIFDQFGRLKLHIHKRLDDWRRQQKRLDHLERTGRRDSSARLGFSDGFARGQTFAELHRTQQDSGETW</sequence>
<protein>
    <submittedName>
        <fullName evidence="1">Uncharacterized protein</fullName>
    </submittedName>
</protein>
<dbReference type="CDD" id="cd09598">
    <property type="entry name" value="M4_like"/>
    <property type="match status" value="1"/>
</dbReference>
<gene>
    <name evidence="1" type="ORF">MRBLWS13_003178</name>
</gene>
<dbReference type="AlphaFoldDB" id="A0AAU6SF03"/>